<dbReference type="CDD" id="cd16833">
    <property type="entry name" value="YfiH"/>
    <property type="match status" value="1"/>
</dbReference>
<dbReference type="GO" id="GO:0016787">
    <property type="term" value="F:hydrolase activity"/>
    <property type="evidence" value="ECO:0007669"/>
    <property type="project" value="UniProtKB-KW"/>
</dbReference>
<evidence type="ECO:0000313" key="12">
    <source>
        <dbReference type="Proteomes" id="UP000253759"/>
    </source>
</evidence>
<organism evidence="11 12">
    <name type="scientific">Pelagibacterium lacus</name>
    <dbReference type="NCBI Taxonomy" id="2282655"/>
    <lineage>
        <taxon>Bacteria</taxon>
        <taxon>Pseudomonadati</taxon>
        <taxon>Pseudomonadota</taxon>
        <taxon>Alphaproteobacteria</taxon>
        <taxon>Hyphomicrobiales</taxon>
        <taxon>Devosiaceae</taxon>
        <taxon>Pelagibacterium</taxon>
    </lineage>
</organism>
<dbReference type="RefSeq" id="WP_114646014.1">
    <property type="nucleotide sequence ID" value="NZ_QQNH01000012.1"/>
</dbReference>
<evidence type="ECO:0000256" key="1">
    <source>
        <dbReference type="ARBA" id="ARBA00000553"/>
    </source>
</evidence>
<dbReference type="OrthoDB" id="4279at2"/>
<evidence type="ECO:0000256" key="2">
    <source>
        <dbReference type="ARBA" id="ARBA00007353"/>
    </source>
</evidence>
<proteinExistence type="inferred from homology"/>
<sequence>MHPPLEKSPALTALSGIRHGFFGRQGGVSDGDFASLNASRAVGDDAGNVVENVHRAVMALKGGPIEVALTRQVHGTHVHVVDDTFDLANRPEADAMVTVRTGIALGILTADCVPVLLADARTGVVGAAHAGWKGAVGEILARTVEAMVALGARHEDITAAIGPAISVENYEIGEEMAQTISDRHPHAAGFIVTDGWPRPHFDVPGLVRHQALALGLAAVETTGGCTYAHPELYFSHRYATHTEIRTGRQIALIARA</sequence>
<name>A0A369W413_9HYPH</name>
<keyword evidence="4" id="KW-0479">Metal-binding</keyword>
<dbReference type="SUPFAM" id="SSF64438">
    <property type="entry name" value="CNF1/YfiH-like putative cysteine hydrolases"/>
    <property type="match status" value="1"/>
</dbReference>
<dbReference type="AlphaFoldDB" id="A0A369W413"/>
<gene>
    <name evidence="11" type="primary">pgeF</name>
    <name evidence="11" type="ORF">DVH29_09915</name>
</gene>
<dbReference type="PANTHER" id="PTHR30616:SF2">
    <property type="entry name" value="PURINE NUCLEOSIDE PHOSPHORYLASE LACC1"/>
    <property type="match status" value="1"/>
</dbReference>
<protein>
    <recommendedName>
        <fullName evidence="10">Purine nucleoside phosphorylase</fullName>
    </recommendedName>
</protein>
<evidence type="ECO:0000256" key="3">
    <source>
        <dbReference type="ARBA" id="ARBA00022679"/>
    </source>
</evidence>
<dbReference type="Pfam" id="PF02578">
    <property type="entry name" value="Cu-oxidase_4"/>
    <property type="match status" value="1"/>
</dbReference>
<keyword evidence="5" id="KW-0378">Hydrolase</keyword>
<comment type="catalytic activity">
    <reaction evidence="7">
        <text>adenosine + H2O + H(+) = inosine + NH4(+)</text>
        <dbReference type="Rhea" id="RHEA:24408"/>
        <dbReference type="ChEBI" id="CHEBI:15377"/>
        <dbReference type="ChEBI" id="CHEBI:15378"/>
        <dbReference type="ChEBI" id="CHEBI:16335"/>
        <dbReference type="ChEBI" id="CHEBI:17596"/>
        <dbReference type="ChEBI" id="CHEBI:28938"/>
        <dbReference type="EC" id="3.5.4.4"/>
    </reaction>
    <physiologicalReaction direction="left-to-right" evidence="7">
        <dbReference type="Rhea" id="RHEA:24409"/>
    </physiologicalReaction>
</comment>
<evidence type="ECO:0000313" key="11">
    <source>
        <dbReference type="EMBL" id="RDE08747.1"/>
    </source>
</evidence>
<dbReference type="NCBIfam" id="TIGR00726">
    <property type="entry name" value="peptidoglycan editing factor PgeF"/>
    <property type="match status" value="1"/>
</dbReference>
<comment type="catalytic activity">
    <reaction evidence="8">
        <text>adenosine + phosphate = alpha-D-ribose 1-phosphate + adenine</text>
        <dbReference type="Rhea" id="RHEA:27642"/>
        <dbReference type="ChEBI" id="CHEBI:16335"/>
        <dbReference type="ChEBI" id="CHEBI:16708"/>
        <dbReference type="ChEBI" id="CHEBI:43474"/>
        <dbReference type="ChEBI" id="CHEBI:57720"/>
        <dbReference type="EC" id="2.4.2.1"/>
    </reaction>
    <physiologicalReaction direction="left-to-right" evidence="8">
        <dbReference type="Rhea" id="RHEA:27643"/>
    </physiologicalReaction>
</comment>
<comment type="similarity">
    <text evidence="2 10">Belongs to the purine nucleoside phosphorylase YfiH/LACC1 family.</text>
</comment>
<comment type="catalytic activity">
    <reaction evidence="1">
        <text>inosine + phosphate = alpha-D-ribose 1-phosphate + hypoxanthine</text>
        <dbReference type="Rhea" id="RHEA:27646"/>
        <dbReference type="ChEBI" id="CHEBI:17368"/>
        <dbReference type="ChEBI" id="CHEBI:17596"/>
        <dbReference type="ChEBI" id="CHEBI:43474"/>
        <dbReference type="ChEBI" id="CHEBI:57720"/>
        <dbReference type="EC" id="2.4.2.1"/>
    </reaction>
    <physiologicalReaction direction="left-to-right" evidence="1">
        <dbReference type="Rhea" id="RHEA:27647"/>
    </physiologicalReaction>
</comment>
<dbReference type="InterPro" id="IPR038371">
    <property type="entry name" value="Cu_polyphenol_OxRdtase_sf"/>
</dbReference>
<evidence type="ECO:0000256" key="8">
    <source>
        <dbReference type="ARBA" id="ARBA00048968"/>
    </source>
</evidence>
<evidence type="ECO:0000256" key="4">
    <source>
        <dbReference type="ARBA" id="ARBA00022723"/>
    </source>
</evidence>
<dbReference type="Gene3D" id="3.60.140.10">
    <property type="entry name" value="CNF1/YfiH-like putative cysteine hydrolases"/>
    <property type="match status" value="1"/>
</dbReference>
<dbReference type="GO" id="GO:0005507">
    <property type="term" value="F:copper ion binding"/>
    <property type="evidence" value="ECO:0007669"/>
    <property type="project" value="TreeGrafter"/>
</dbReference>
<keyword evidence="12" id="KW-1185">Reference proteome</keyword>
<dbReference type="PANTHER" id="PTHR30616">
    <property type="entry name" value="UNCHARACTERIZED PROTEIN YFIH"/>
    <property type="match status" value="1"/>
</dbReference>
<dbReference type="InterPro" id="IPR003730">
    <property type="entry name" value="Cu_polyphenol_OxRdtase"/>
</dbReference>
<evidence type="ECO:0000256" key="6">
    <source>
        <dbReference type="ARBA" id="ARBA00022833"/>
    </source>
</evidence>
<dbReference type="InterPro" id="IPR011324">
    <property type="entry name" value="Cytotoxic_necrot_fac-like_cat"/>
</dbReference>
<dbReference type="Proteomes" id="UP000253759">
    <property type="component" value="Unassembled WGS sequence"/>
</dbReference>
<dbReference type="EMBL" id="QQNH01000012">
    <property type="protein sequence ID" value="RDE08747.1"/>
    <property type="molecule type" value="Genomic_DNA"/>
</dbReference>
<evidence type="ECO:0000256" key="7">
    <source>
        <dbReference type="ARBA" id="ARBA00047989"/>
    </source>
</evidence>
<comment type="caution">
    <text evidence="11">The sequence shown here is derived from an EMBL/GenBank/DDBJ whole genome shotgun (WGS) entry which is preliminary data.</text>
</comment>
<comment type="catalytic activity">
    <reaction evidence="9">
        <text>S-methyl-5'-thioadenosine + phosphate = 5-(methylsulfanyl)-alpha-D-ribose 1-phosphate + adenine</text>
        <dbReference type="Rhea" id="RHEA:11852"/>
        <dbReference type="ChEBI" id="CHEBI:16708"/>
        <dbReference type="ChEBI" id="CHEBI:17509"/>
        <dbReference type="ChEBI" id="CHEBI:43474"/>
        <dbReference type="ChEBI" id="CHEBI:58533"/>
        <dbReference type="EC" id="2.4.2.28"/>
    </reaction>
    <physiologicalReaction direction="left-to-right" evidence="9">
        <dbReference type="Rhea" id="RHEA:11853"/>
    </physiologicalReaction>
</comment>
<reference evidence="12" key="1">
    <citation type="submission" date="2018-07" db="EMBL/GenBank/DDBJ databases">
        <authorList>
            <person name="Liu B.-T."/>
            <person name="Du Z."/>
        </authorList>
    </citation>
    <scope>NUCLEOTIDE SEQUENCE [LARGE SCALE GENOMIC DNA]</scope>
    <source>
        <strain evidence="12">XYN52</strain>
    </source>
</reference>
<evidence type="ECO:0000256" key="9">
    <source>
        <dbReference type="ARBA" id="ARBA00049893"/>
    </source>
</evidence>
<keyword evidence="3" id="KW-0808">Transferase</keyword>
<evidence type="ECO:0000256" key="10">
    <source>
        <dbReference type="RuleBase" id="RU361274"/>
    </source>
</evidence>
<keyword evidence="6" id="KW-0862">Zinc</keyword>
<evidence type="ECO:0000256" key="5">
    <source>
        <dbReference type="ARBA" id="ARBA00022801"/>
    </source>
</evidence>
<dbReference type="GO" id="GO:0017061">
    <property type="term" value="F:S-methyl-5-thioadenosine phosphorylase activity"/>
    <property type="evidence" value="ECO:0007669"/>
    <property type="project" value="UniProtKB-EC"/>
</dbReference>
<accession>A0A369W413</accession>